<dbReference type="PROSITE" id="PS01186">
    <property type="entry name" value="EGF_2"/>
    <property type="match status" value="1"/>
</dbReference>
<dbReference type="SMART" id="SM00179">
    <property type="entry name" value="EGF_CA"/>
    <property type="match status" value="1"/>
</dbReference>
<dbReference type="InterPro" id="IPR018097">
    <property type="entry name" value="EGF_Ca-bd_CS"/>
</dbReference>
<keyword evidence="9" id="KW-0677">Repeat</keyword>
<dbReference type="InterPro" id="IPR000859">
    <property type="entry name" value="CUB_dom"/>
</dbReference>
<evidence type="ECO:0000256" key="6">
    <source>
        <dbReference type="ARBA" id="ARBA00022670"/>
    </source>
</evidence>
<keyword evidence="3" id="KW-0245">EGF-like domain</keyword>
<evidence type="ECO:0000256" key="17">
    <source>
        <dbReference type="ARBA" id="ARBA00023278"/>
    </source>
</evidence>
<dbReference type="PANTHER" id="PTHR24255">
    <property type="entry name" value="COMPLEMENT COMPONENT 1, S SUBCOMPONENT-RELATED"/>
    <property type="match status" value="1"/>
</dbReference>
<dbReference type="InterPro" id="IPR000152">
    <property type="entry name" value="EGF-type_Asp/Asn_hydroxyl_site"/>
</dbReference>
<dbReference type="InterPro" id="IPR009003">
    <property type="entry name" value="Peptidase_S1_PA"/>
</dbReference>
<feature type="disulfide bond" evidence="19">
    <location>
        <begin position="405"/>
        <end position="440"/>
    </location>
</feature>
<protein>
    <submittedName>
        <fullName evidence="27">Mannan-binding lectin serine protease 2-like</fullName>
    </submittedName>
</protein>
<reference evidence="27" key="1">
    <citation type="submission" date="2022-02" db="EMBL/GenBank/DDBJ databases">
        <title>Atlantic sturgeon de novo genome assembly.</title>
        <authorList>
            <person name="Stock M."/>
            <person name="Klopp C."/>
            <person name="Guiguen Y."/>
            <person name="Cabau C."/>
            <person name="Parinello H."/>
            <person name="Santidrian Yebra-Pimentel E."/>
            <person name="Kuhl H."/>
            <person name="Dirks R.P."/>
            <person name="Guessner J."/>
            <person name="Wuertz S."/>
            <person name="Du K."/>
            <person name="Schartl M."/>
        </authorList>
    </citation>
    <scope>NUCLEOTIDE SEQUENCE</scope>
    <source>
        <strain evidence="27">STURGEONOMICS-FGT-2020</strain>
        <tissue evidence="27">Whole blood</tissue>
    </source>
</reference>
<feature type="disulfide bond" evidence="19 23">
    <location>
        <begin position="379"/>
        <end position="422"/>
    </location>
</feature>
<dbReference type="CDD" id="cd00054">
    <property type="entry name" value="EGF_CA"/>
    <property type="match status" value="1"/>
</dbReference>
<keyword evidence="28" id="KW-1185">Reference proteome</keyword>
<dbReference type="InterPro" id="IPR001881">
    <property type="entry name" value="EGF-like_Ca-bd_dom"/>
</dbReference>
<feature type="binding site" evidence="21">
    <location>
        <position position="296"/>
    </location>
    <ligand>
        <name>Ca(2+)</name>
        <dbReference type="ChEBI" id="CHEBI:29108"/>
        <label>3</label>
    </ligand>
</feature>
<dbReference type="SUPFAM" id="SSF57196">
    <property type="entry name" value="EGF/Laminin"/>
    <property type="match status" value="1"/>
</dbReference>
<feature type="active site" description="Charge relay system" evidence="18">
    <location>
        <position position="651"/>
    </location>
</feature>
<dbReference type="PANTHER" id="PTHR24255:SF10">
    <property type="entry name" value="MANNAN-BINDING LECTIN SERINE PROTEASE 2"/>
    <property type="match status" value="1"/>
</dbReference>
<feature type="binding site" evidence="21">
    <location>
        <position position="151"/>
    </location>
    <ligand>
        <name>Ca(2+)</name>
        <dbReference type="ChEBI" id="CHEBI:29108"/>
        <label>2</label>
    </ligand>
</feature>
<dbReference type="InterPro" id="IPR001314">
    <property type="entry name" value="Peptidase_S1A"/>
</dbReference>
<evidence type="ECO:0000313" key="28">
    <source>
        <dbReference type="Proteomes" id="UP001230051"/>
    </source>
</evidence>
<evidence type="ECO:0000259" key="25">
    <source>
        <dbReference type="PROSITE" id="PS50240"/>
    </source>
</evidence>
<dbReference type="FunFam" id="2.40.10.10:FF:000003">
    <property type="entry name" value="Transmembrane serine protease 3"/>
    <property type="match status" value="1"/>
</dbReference>
<dbReference type="Pfam" id="PF00084">
    <property type="entry name" value="Sushi"/>
    <property type="match status" value="2"/>
</dbReference>
<evidence type="ECO:0000256" key="12">
    <source>
        <dbReference type="ARBA" id="ARBA00022825"/>
    </source>
</evidence>
<feature type="binding site" evidence="21">
    <location>
        <position position="154"/>
    </location>
    <ligand>
        <name>Ca(2+)</name>
        <dbReference type="ChEBI" id="CHEBI:29108"/>
        <label>2</label>
    </ligand>
</feature>
<evidence type="ECO:0000256" key="16">
    <source>
        <dbReference type="ARBA" id="ARBA00023157"/>
    </source>
</evidence>
<dbReference type="EMBL" id="JAGXEW010000026">
    <property type="protein sequence ID" value="KAK1157328.1"/>
    <property type="molecule type" value="Genomic_DNA"/>
</dbReference>
<feature type="domain" description="CUB" evidence="24">
    <location>
        <begin position="197"/>
        <end position="309"/>
    </location>
</feature>
<dbReference type="FunFam" id="2.60.120.290:FF:000012">
    <property type="entry name" value="mannan-binding lectin serine protease 1 isoform X1"/>
    <property type="match status" value="1"/>
</dbReference>
<feature type="disulfide bond" evidence="19">
    <location>
        <begin position="647"/>
        <end position="677"/>
    </location>
</feature>
<keyword evidence="13 21" id="KW-0106">Calcium</keyword>
<dbReference type="GO" id="GO:0006958">
    <property type="term" value="P:complement activation, classical pathway"/>
    <property type="evidence" value="ECO:0007669"/>
    <property type="project" value="UniProtKB-KW"/>
</dbReference>
<dbReference type="InterPro" id="IPR001254">
    <property type="entry name" value="Trypsin_dom"/>
</dbReference>
<dbReference type="SMART" id="SM00181">
    <property type="entry name" value="EGF"/>
    <property type="match status" value="1"/>
</dbReference>
<evidence type="ECO:0000256" key="11">
    <source>
        <dbReference type="ARBA" id="ARBA00022813"/>
    </source>
</evidence>
<evidence type="ECO:0000259" key="24">
    <source>
        <dbReference type="PROSITE" id="PS01180"/>
    </source>
</evidence>
<feature type="domain" description="Peptidase S1" evidence="25">
    <location>
        <begin position="455"/>
        <end position="701"/>
    </location>
</feature>
<dbReference type="PROSITE" id="PS01180">
    <property type="entry name" value="CUB"/>
    <property type="match status" value="2"/>
</dbReference>
<keyword evidence="17 20" id="KW-0379">Hydroxylation</keyword>
<dbReference type="InterPro" id="IPR024175">
    <property type="entry name" value="Pept_S1A_C1r/C1S/mannan-bd"/>
</dbReference>
<keyword evidence="16 19" id="KW-1015">Disulfide bond</keyword>
<feature type="binding site" evidence="21">
    <location>
        <position position="135"/>
    </location>
    <ligand>
        <name>Ca(2+)</name>
        <dbReference type="ChEBI" id="CHEBI:29108"/>
        <label>1</label>
    </ligand>
</feature>
<evidence type="ECO:0000256" key="8">
    <source>
        <dbReference type="ARBA" id="ARBA00022729"/>
    </source>
</evidence>
<evidence type="ECO:0000259" key="26">
    <source>
        <dbReference type="PROSITE" id="PS50923"/>
    </source>
</evidence>
<evidence type="ECO:0000256" key="13">
    <source>
        <dbReference type="ARBA" id="ARBA00022837"/>
    </source>
</evidence>
<feature type="disulfide bond" evidence="19">
    <location>
        <begin position="254"/>
        <end position="272"/>
    </location>
</feature>
<keyword evidence="2" id="KW-0964">Secreted</keyword>
<feature type="binding site" evidence="21">
    <location>
        <position position="80"/>
    </location>
    <ligand>
        <name>Ca(2+)</name>
        <dbReference type="ChEBI" id="CHEBI:29108"/>
        <label>1</label>
    </ligand>
</feature>
<feature type="disulfide bond" evidence="19">
    <location>
        <begin position="180"/>
        <end position="193"/>
    </location>
</feature>
<dbReference type="PROSITE" id="PS01187">
    <property type="entry name" value="EGF_CA"/>
    <property type="match status" value="1"/>
</dbReference>
<dbReference type="InterPro" id="IPR000436">
    <property type="entry name" value="Sushi_SCR_CCP_dom"/>
</dbReference>
<keyword evidence="8" id="KW-0732">Signal</keyword>
<keyword evidence="15" id="KW-0180">Complement pathway</keyword>
<feature type="disulfide bond" evidence="19">
    <location>
        <begin position="155"/>
        <end position="169"/>
    </location>
</feature>
<name>A0AAD8CTK6_ACIOX</name>
<dbReference type="SMART" id="SM00020">
    <property type="entry name" value="Tryp_SPc"/>
    <property type="match status" value="1"/>
</dbReference>
<evidence type="ECO:0000313" key="27">
    <source>
        <dbReference type="EMBL" id="KAK1157328.1"/>
    </source>
</evidence>
<dbReference type="Gene3D" id="2.10.70.10">
    <property type="entry name" value="Complement Module, domain 1"/>
    <property type="match status" value="2"/>
</dbReference>
<dbReference type="CDD" id="cd00041">
    <property type="entry name" value="CUB"/>
    <property type="match status" value="2"/>
</dbReference>
<dbReference type="Gene3D" id="2.40.10.10">
    <property type="entry name" value="Trypsin-like serine proteases"/>
    <property type="match status" value="2"/>
</dbReference>
<dbReference type="SUPFAM" id="SSF49854">
    <property type="entry name" value="Spermadhesin, CUB domain"/>
    <property type="match status" value="2"/>
</dbReference>
<dbReference type="PIRSF" id="PIRSF001155">
    <property type="entry name" value="C1r_C1s_MASP"/>
    <property type="match status" value="1"/>
</dbReference>
<evidence type="ECO:0000256" key="14">
    <source>
        <dbReference type="ARBA" id="ARBA00022859"/>
    </source>
</evidence>
<evidence type="ECO:0000256" key="15">
    <source>
        <dbReference type="ARBA" id="ARBA00022875"/>
    </source>
</evidence>
<evidence type="ECO:0000256" key="7">
    <source>
        <dbReference type="ARBA" id="ARBA00022723"/>
    </source>
</evidence>
<keyword evidence="12" id="KW-0720">Serine protease</keyword>
<dbReference type="FunFam" id="2.10.25.10:FF:000059">
    <property type="entry name" value="Mannan-binding lectin serine protease 1"/>
    <property type="match status" value="1"/>
</dbReference>
<dbReference type="FunFam" id="2.60.120.290:FF:000006">
    <property type="entry name" value="Mannan-binding lectin serine protease 1"/>
    <property type="match status" value="1"/>
</dbReference>
<comment type="caution">
    <text evidence="23">Lacks conserved residue(s) required for the propagation of feature annotation.</text>
</comment>
<evidence type="ECO:0000256" key="2">
    <source>
        <dbReference type="ARBA" id="ARBA00022525"/>
    </source>
</evidence>
<keyword evidence="14" id="KW-0391">Immunity</keyword>
<dbReference type="AlphaFoldDB" id="A0AAD8CTK6"/>
<dbReference type="InterPro" id="IPR043504">
    <property type="entry name" value="Peptidase_S1_PA_chymotrypsin"/>
</dbReference>
<dbReference type="Proteomes" id="UP001230051">
    <property type="component" value="Unassembled WGS sequence"/>
</dbReference>
<dbReference type="SUPFAM" id="SSF57535">
    <property type="entry name" value="Complement control module/SCR domain"/>
    <property type="match status" value="2"/>
</dbReference>
<accession>A0AAD8CTK6</accession>
<dbReference type="InterPro" id="IPR035914">
    <property type="entry name" value="Sperma_CUB_dom_sf"/>
</dbReference>
<comment type="subcellular location">
    <subcellularLocation>
        <location evidence="1">Secreted</location>
    </subcellularLocation>
</comment>
<feature type="binding site" evidence="21">
    <location>
        <position position="171"/>
    </location>
    <ligand>
        <name>Ca(2+)</name>
        <dbReference type="ChEBI" id="CHEBI:29108"/>
        <label>2</label>
    </ligand>
</feature>
<keyword evidence="5 23" id="KW-0768">Sushi</keyword>
<dbReference type="SUPFAM" id="SSF50494">
    <property type="entry name" value="Trypsin-like serine proteases"/>
    <property type="match status" value="1"/>
</dbReference>
<feature type="binding site" evidence="21">
    <location>
        <position position="133"/>
    </location>
    <ligand>
        <name>Ca(2+)</name>
        <dbReference type="ChEBI" id="CHEBI:29108"/>
        <label>1</label>
    </ligand>
</feature>
<feature type="disulfide bond" evidence="19">
    <location>
        <begin position="613"/>
        <end position="636"/>
    </location>
</feature>
<dbReference type="Gene3D" id="2.10.25.10">
    <property type="entry name" value="Laminin"/>
    <property type="match status" value="1"/>
</dbReference>
<dbReference type="PROSITE" id="PS50923">
    <property type="entry name" value="SUSHI"/>
    <property type="match status" value="2"/>
</dbReference>
<dbReference type="Pfam" id="PF00431">
    <property type="entry name" value="CUB"/>
    <property type="match status" value="2"/>
</dbReference>
<feature type="binding site" evidence="21">
    <location>
        <position position="257"/>
    </location>
    <ligand>
        <name>Ca(2+)</name>
        <dbReference type="ChEBI" id="CHEBI:29108"/>
        <label>3</label>
    </ligand>
</feature>
<feature type="domain" description="Sushi" evidence="26">
    <location>
        <begin position="311"/>
        <end position="376"/>
    </location>
</feature>
<evidence type="ECO:0000256" key="22">
    <source>
        <dbReference type="PROSITE-ProRule" id="PRU00059"/>
    </source>
</evidence>
<keyword evidence="4" id="KW-0399">Innate immunity</keyword>
<dbReference type="InterPro" id="IPR035976">
    <property type="entry name" value="Sushi/SCR/CCP_sf"/>
</dbReference>
<evidence type="ECO:0000256" key="3">
    <source>
        <dbReference type="ARBA" id="ARBA00022536"/>
    </source>
</evidence>
<dbReference type="PRINTS" id="PR00722">
    <property type="entry name" value="CHYMOTRYPSIN"/>
</dbReference>
<dbReference type="Pfam" id="PF00089">
    <property type="entry name" value="Trypsin"/>
    <property type="match status" value="1"/>
</dbReference>
<proteinExistence type="predicted"/>
<feature type="modified residue" description="(3R)-3-hydroxyasparagine" evidence="20">
    <location>
        <position position="171"/>
    </location>
</feature>
<evidence type="ECO:0000256" key="18">
    <source>
        <dbReference type="PIRSR" id="PIRSR001155-1"/>
    </source>
</evidence>
<feature type="disulfide bond" description="Interchain (between heavy and light chains)" evidence="19">
    <location>
        <begin position="444"/>
        <end position="564"/>
    </location>
</feature>
<dbReference type="InterPro" id="IPR033116">
    <property type="entry name" value="TRYPSIN_SER"/>
</dbReference>
<evidence type="ECO:0000256" key="19">
    <source>
        <dbReference type="PIRSR" id="PIRSR001155-2"/>
    </source>
</evidence>
<keyword evidence="11" id="KW-0068">Autocatalytic cleavage</keyword>
<dbReference type="SMART" id="SM00032">
    <property type="entry name" value="CCP"/>
    <property type="match status" value="2"/>
</dbReference>
<dbReference type="GO" id="GO:0005509">
    <property type="term" value="F:calcium ion binding"/>
    <property type="evidence" value="ECO:0007669"/>
    <property type="project" value="InterPro"/>
</dbReference>
<dbReference type="GO" id="GO:0006508">
    <property type="term" value="P:proteolysis"/>
    <property type="evidence" value="ECO:0007669"/>
    <property type="project" value="UniProtKB-KW"/>
</dbReference>
<evidence type="ECO:0000256" key="1">
    <source>
        <dbReference type="ARBA" id="ARBA00004613"/>
    </source>
</evidence>
<dbReference type="GO" id="GO:0045087">
    <property type="term" value="P:innate immune response"/>
    <property type="evidence" value="ECO:0007669"/>
    <property type="project" value="UniProtKB-KW"/>
</dbReference>
<gene>
    <name evidence="27" type="primary">MASP2</name>
    <name evidence="27" type="ORF">AOXY_G24966</name>
</gene>
<evidence type="ECO:0000256" key="21">
    <source>
        <dbReference type="PIRSR" id="PIRSR001155-4"/>
    </source>
</evidence>
<evidence type="ECO:0000256" key="20">
    <source>
        <dbReference type="PIRSR" id="PIRSR001155-3"/>
    </source>
</evidence>
<comment type="PTM">
    <text evidence="20">The iron and 2-oxoglutarate dependent 3-hydroxylation of aspartate and asparagine is (R) stereospecific within EGF domains.</text>
</comment>
<comment type="caution">
    <text evidence="27">The sequence shown here is derived from an EMBL/GenBank/DDBJ whole genome shotgun (WGS) entry which is preliminary data.</text>
</comment>
<dbReference type="PROSITE" id="PS00135">
    <property type="entry name" value="TRYPSIN_SER"/>
    <property type="match status" value="1"/>
</dbReference>
<feature type="binding site" evidence="21">
    <location>
        <position position="175"/>
    </location>
    <ligand>
        <name>Ca(2+)</name>
        <dbReference type="ChEBI" id="CHEBI:29108"/>
        <label>2</label>
    </ligand>
</feature>
<dbReference type="CDD" id="cd00033">
    <property type="entry name" value="CCP"/>
    <property type="match status" value="1"/>
</dbReference>
<feature type="binding site" evidence="21">
    <location>
        <position position="88"/>
    </location>
    <ligand>
        <name>Ca(2+)</name>
        <dbReference type="ChEBI" id="CHEBI:29108"/>
        <label>1</label>
    </ligand>
</feature>
<dbReference type="PROSITE" id="PS00010">
    <property type="entry name" value="ASX_HYDROXYL"/>
    <property type="match status" value="1"/>
</dbReference>
<feature type="active site" description="Charge relay system" evidence="18">
    <location>
        <position position="544"/>
    </location>
</feature>
<organism evidence="27 28">
    <name type="scientific">Acipenser oxyrinchus oxyrinchus</name>
    <dbReference type="NCBI Taxonomy" id="40147"/>
    <lineage>
        <taxon>Eukaryota</taxon>
        <taxon>Metazoa</taxon>
        <taxon>Chordata</taxon>
        <taxon>Craniata</taxon>
        <taxon>Vertebrata</taxon>
        <taxon>Euteleostomi</taxon>
        <taxon>Actinopterygii</taxon>
        <taxon>Chondrostei</taxon>
        <taxon>Acipenseriformes</taxon>
        <taxon>Acipenseridae</taxon>
        <taxon>Acipenser</taxon>
    </lineage>
</organism>
<evidence type="ECO:0000256" key="23">
    <source>
        <dbReference type="PROSITE-ProRule" id="PRU00302"/>
    </source>
</evidence>
<dbReference type="PROSITE" id="PS50240">
    <property type="entry name" value="TRYPSIN_DOM"/>
    <property type="match status" value="1"/>
</dbReference>
<evidence type="ECO:0000256" key="10">
    <source>
        <dbReference type="ARBA" id="ARBA00022801"/>
    </source>
</evidence>
<feature type="disulfide bond" evidence="19">
    <location>
        <begin position="165"/>
        <end position="178"/>
    </location>
</feature>
<feature type="domain" description="CUB" evidence="24">
    <location>
        <begin position="32"/>
        <end position="150"/>
    </location>
</feature>
<keyword evidence="10" id="KW-0378">Hydrolase</keyword>
<keyword evidence="6 27" id="KW-0645">Protease</keyword>
<feature type="disulfide bond" evidence="19">
    <location>
        <begin position="341"/>
        <end position="374"/>
    </location>
</feature>
<dbReference type="InterPro" id="IPR000742">
    <property type="entry name" value="EGF"/>
</dbReference>
<feature type="disulfide bond" evidence="19">
    <location>
        <begin position="313"/>
        <end position="361"/>
    </location>
</feature>
<evidence type="ECO:0000256" key="9">
    <source>
        <dbReference type="ARBA" id="ARBA00022737"/>
    </source>
</evidence>
<dbReference type="CDD" id="cd00190">
    <property type="entry name" value="Tryp_SPc"/>
    <property type="match status" value="1"/>
</dbReference>
<feature type="binding site" evidence="21">
    <location>
        <position position="247"/>
    </location>
    <ligand>
        <name>Ca(2+)</name>
        <dbReference type="ChEBI" id="CHEBI:29108"/>
        <label>3</label>
    </ligand>
</feature>
<dbReference type="SMART" id="SM00042">
    <property type="entry name" value="CUB"/>
    <property type="match status" value="2"/>
</dbReference>
<keyword evidence="7 21" id="KW-0479">Metal-binding</keyword>
<feature type="disulfide bond" evidence="19">
    <location>
        <begin position="85"/>
        <end position="103"/>
    </location>
</feature>
<sequence length="704" mass="78206">MLQCYPVFQVLQSYFLFHRLVVIAVSVLHLAFSIDLKASHGSFSSPGFPNPYPNNIKRIWNITVPVGTRIKLYFTNFNLELSYLCEYDYVQILTGGNETARFCGENGVDTEEAPGVTTIYSTDNTMTVIFRSDYSNEKRFTGFTAFFASEDIDECAITEDGEPLCDHNCHNYVGGYYCTCRMGYFLHSNRRTCTVNCSGQVFTGRSGELMSPEFPSSYPKLSSCDYHIRVEEGFSIVLEFVHSFDVETHPDVKCPYDVLKIKTQKKEYGSLCGTSLPSKMETGSNEVDVTFTTDSSGTNTGWKIMYTTTAMPCPDPVAPPHGQISPSNTRFIFKDRIRLTCELGYELLQGNVGLSSYEAVCKKDGTWDKPMARCSLVDCTRPDSIFNGTLDFTTTTYQSVARYGCNGPFYVMKGNGDGKYTCAQDGYWKDSEGSNALPKCEPSCGSPTVRSLGRIIGGQQALEKQFPWQVLMEVGGDFKGGATLLYDNWVLTAAHVLHEHGDAANVRVKMGTIHRGDSNAVLGVTEKIFIHKDYKDDNINYDNDIALIKLEHRVPISEKIMPICLPGKEDRFVVKPEEYGVVSGWGVTRASGLGRGSLSLKYVDLPVVDFETCKAAYQGKVSENGQPLIVTNNMICAGFEAGKKDACSGDSGGPFVFFDQERNNWFLGGIVSWGLECAKAGQYGLYTKVTNYLPWIEDIISKNR</sequence>
<feature type="binding site" evidence="21">
    <location>
        <position position="172"/>
    </location>
    <ligand>
        <name>Ca(2+)</name>
        <dbReference type="ChEBI" id="CHEBI:29108"/>
        <label>2</label>
    </ligand>
</feature>
<evidence type="ECO:0000256" key="5">
    <source>
        <dbReference type="ARBA" id="ARBA00022659"/>
    </source>
</evidence>
<feature type="active site" description="Charge relay system" evidence="18">
    <location>
        <position position="495"/>
    </location>
</feature>
<dbReference type="GO" id="GO:0004252">
    <property type="term" value="F:serine-type endopeptidase activity"/>
    <property type="evidence" value="ECO:0007669"/>
    <property type="project" value="InterPro"/>
</dbReference>
<dbReference type="FunFam" id="2.10.70.10:FF:000016">
    <property type="entry name" value="Mannan-binding lectin serine protease 1"/>
    <property type="match status" value="1"/>
</dbReference>
<feature type="disulfide bond" evidence="19 22">
    <location>
        <begin position="197"/>
        <end position="224"/>
    </location>
</feature>
<dbReference type="GO" id="GO:0005615">
    <property type="term" value="C:extracellular space"/>
    <property type="evidence" value="ECO:0007669"/>
    <property type="project" value="TreeGrafter"/>
</dbReference>
<feature type="domain" description="Sushi" evidence="26">
    <location>
        <begin position="377"/>
        <end position="442"/>
    </location>
</feature>
<evidence type="ECO:0000256" key="4">
    <source>
        <dbReference type="ARBA" id="ARBA00022588"/>
    </source>
</evidence>
<dbReference type="Gene3D" id="2.60.120.290">
    <property type="entry name" value="Spermadhesin, CUB domain"/>
    <property type="match status" value="2"/>
</dbReference>
<feature type="binding site" evidence="21">
    <location>
        <position position="294"/>
    </location>
    <ligand>
        <name>Ca(2+)</name>
        <dbReference type="ChEBI" id="CHEBI:29108"/>
        <label>3</label>
    </ligand>
</feature>